<evidence type="ECO:0000313" key="2">
    <source>
        <dbReference type="Proteomes" id="UP000076858"/>
    </source>
</evidence>
<gene>
    <name evidence="1" type="ORF">APZ42_000964</name>
</gene>
<protein>
    <submittedName>
        <fullName evidence="1">Uncharacterized protein</fullName>
    </submittedName>
</protein>
<dbReference type="EMBL" id="LRGB01005261">
    <property type="protein sequence ID" value="KZS02125.1"/>
    <property type="molecule type" value="Genomic_DNA"/>
</dbReference>
<evidence type="ECO:0000313" key="1">
    <source>
        <dbReference type="EMBL" id="KZS02125.1"/>
    </source>
</evidence>
<reference evidence="1 2" key="1">
    <citation type="submission" date="2016-03" db="EMBL/GenBank/DDBJ databases">
        <title>EvidentialGene: Evidence-directed Construction of Genes on Genomes.</title>
        <authorList>
            <person name="Gilbert D.G."/>
            <person name="Choi J.-H."/>
            <person name="Mockaitis K."/>
            <person name="Colbourne J."/>
            <person name="Pfrender M."/>
        </authorList>
    </citation>
    <scope>NUCLEOTIDE SEQUENCE [LARGE SCALE GENOMIC DNA]</scope>
    <source>
        <strain evidence="1 2">Xinb3</strain>
        <tissue evidence="1">Complete organism</tissue>
    </source>
</reference>
<accession>A0A164J9L6</accession>
<sequence>IPTFGNNTTNRLERFHHTIKDVLQKTKQLAEVLRNLIDIVLIRLSYRRFKQCIREVKFSKKEKHPLLKRFADIISPFACGHLEEELKIMKATYNFVLNEELSTYQIASRYTSYELKQDLTGCTCKFFLDFSLP</sequence>
<feature type="non-terminal residue" evidence="1">
    <location>
        <position position="1"/>
    </location>
</feature>
<dbReference type="InterPro" id="IPR052579">
    <property type="entry name" value="Zinc_finger_SWIM"/>
</dbReference>
<dbReference type="AlphaFoldDB" id="A0A164J9L6"/>
<comment type="caution">
    <text evidence="1">The sequence shown here is derived from an EMBL/GenBank/DDBJ whole genome shotgun (WGS) entry which is preliminary data.</text>
</comment>
<dbReference type="OrthoDB" id="6377543at2759"/>
<keyword evidence="2" id="KW-1185">Reference proteome</keyword>
<dbReference type="Proteomes" id="UP000076858">
    <property type="component" value="Unassembled WGS sequence"/>
</dbReference>
<organism evidence="1 2">
    <name type="scientific">Daphnia magna</name>
    <dbReference type="NCBI Taxonomy" id="35525"/>
    <lineage>
        <taxon>Eukaryota</taxon>
        <taxon>Metazoa</taxon>
        <taxon>Ecdysozoa</taxon>
        <taxon>Arthropoda</taxon>
        <taxon>Crustacea</taxon>
        <taxon>Branchiopoda</taxon>
        <taxon>Diplostraca</taxon>
        <taxon>Cladocera</taxon>
        <taxon>Anomopoda</taxon>
        <taxon>Daphniidae</taxon>
        <taxon>Daphnia</taxon>
    </lineage>
</organism>
<dbReference type="PANTHER" id="PTHR31569:SF4">
    <property type="entry name" value="SWIM-TYPE DOMAIN-CONTAINING PROTEIN"/>
    <property type="match status" value="1"/>
</dbReference>
<dbReference type="PANTHER" id="PTHR31569">
    <property type="entry name" value="SWIM-TYPE DOMAIN-CONTAINING PROTEIN"/>
    <property type="match status" value="1"/>
</dbReference>
<proteinExistence type="predicted"/>
<name>A0A164J9L6_9CRUS</name>